<reference evidence="2" key="1">
    <citation type="submission" date="2023-07" db="EMBL/GenBank/DDBJ databases">
        <authorList>
            <consortium name="CYATHOMIX"/>
        </authorList>
    </citation>
    <scope>NUCLEOTIDE SEQUENCE</scope>
    <source>
        <strain evidence="2">N/A</strain>
    </source>
</reference>
<dbReference type="Pfam" id="PF12146">
    <property type="entry name" value="Hydrolase_4"/>
    <property type="match status" value="1"/>
</dbReference>
<evidence type="ECO:0000259" key="1">
    <source>
        <dbReference type="Pfam" id="PF12146"/>
    </source>
</evidence>
<accession>A0AA36HBF7</accession>
<sequence length="369" mass="41545">MAEGDLYNQVRCPILRSDLSENLLFQEQLLTRSRQKSERDTVTLLDLLKGCLMCCYLICPPTPGCITRKIAFHPPEKGRTYTVCLEDGTKVNSASKLVGKKFFIKPARLTKCSIEDYNEITRRVKCFTLRTANGNDIIVIRCSPEHAEKVERFSRMVIIFSQPNASDLGEYLQPFHLNIPLMAELFETDVYAFDYSGFGYSTGTVSERNIYADLRAVFDYIRKTRPEKKIVLLGYSIGTAAVADLAANNPDGLIGVVMVAPFTSGLRLFGRKPAEPTTSKLDRFTTYDKMPKVNVPVLVCHGAADEAIPVEHGLVITKRAPRAVTPLFIQGADHMSVFNGKYLQTFRRIRKFMDEEVDNTQESRNSSNE</sequence>
<dbReference type="SUPFAM" id="SSF53474">
    <property type="entry name" value="alpha/beta-Hydrolases"/>
    <property type="match status" value="1"/>
</dbReference>
<feature type="domain" description="Serine aminopeptidase S33" evidence="1">
    <location>
        <begin position="188"/>
        <end position="264"/>
    </location>
</feature>
<dbReference type="EMBL" id="CATQJL010000316">
    <property type="protein sequence ID" value="CAJ0607705.1"/>
    <property type="molecule type" value="Genomic_DNA"/>
</dbReference>
<name>A0AA36HBF7_CYLNA</name>
<proteinExistence type="predicted"/>
<protein>
    <recommendedName>
        <fullName evidence="1">Serine aminopeptidase S33 domain-containing protein</fullName>
    </recommendedName>
</protein>
<dbReference type="PANTHER" id="PTHR12277:SF39">
    <property type="entry name" value="SERINE AMINOPEPTIDASE S33 DOMAIN-CONTAINING PROTEIN"/>
    <property type="match status" value="1"/>
</dbReference>
<dbReference type="Gene3D" id="3.40.50.1820">
    <property type="entry name" value="alpha/beta hydrolase"/>
    <property type="match status" value="1"/>
</dbReference>
<dbReference type="GO" id="GO:0010008">
    <property type="term" value="C:endosome membrane"/>
    <property type="evidence" value="ECO:0007669"/>
    <property type="project" value="TreeGrafter"/>
</dbReference>
<dbReference type="Proteomes" id="UP001176961">
    <property type="component" value="Unassembled WGS sequence"/>
</dbReference>
<comment type="caution">
    <text evidence="2">The sequence shown here is derived from an EMBL/GenBank/DDBJ whole genome shotgun (WGS) entry which is preliminary data.</text>
</comment>
<dbReference type="InterPro" id="IPR029058">
    <property type="entry name" value="AB_hydrolase_fold"/>
</dbReference>
<dbReference type="InterPro" id="IPR022742">
    <property type="entry name" value="Hydrolase_4"/>
</dbReference>
<dbReference type="GO" id="GO:0005886">
    <property type="term" value="C:plasma membrane"/>
    <property type="evidence" value="ECO:0007669"/>
    <property type="project" value="TreeGrafter"/>
</dbReference>
<organism evidence="2 3">
    <name type="scientific">Cylicocyclus nassatus</name>
    <name type="common">Nematode worm</name>
    <dbReference type="NCBI Taxonomy" id="53992"/>
    <lineage>
        <taxon>Eukaryota</taxon>
        <taxon>Metazoa</taxon>
        <taxon>Ecdysozoa</taxon>
        <taxon>Nematoda</taxon>
        <taxon>Chromadorea</taxon>
        <taxon>Rhabditida</taxon>
        <taxon>Rhabditina</taxon>
        <taxon>Rhabditomorpha</taxon>
        <taxon>Strongyloidea</taxon>
        <taxon>Strongylidae</taxon>
        <taxon>Cylicocyclus</taxon>
    </lineage>
</organism>
<dbReference type="GO" id="GO:0008474">
    <property type="term" value="F:palmitoyl-(protein) hydrolase activity"/>
    <property type="evidence" value="ECO:0007669"/>
    <property type="project" value="TreeGrafter"/>
</dbReference>
<gene>
    <name evidence="2" type="ORF">CYNAS_LOCUS19688</name>
</gene>
<dbReference type="PANTHER" id="PTHR12277">
    <property type="entry name" value="ALPHA/BETA HYDROLASE DOMAIN-CONTAINING PROTEIN"/>
    <property type="match status" value="1"/>
</dbReference>
<evidence type="ECO:0000313" key="2">
    <source>
        <dbReference type="EMBL" id="CAJ0607705.1"/>
    </source>
</evidence>
<evidence type="ECO:0000313" key="3">
    <source>
        <dbReference type="Proteomes" id="UP001176961"/>
    </source>
</evidence>
<keyword evidence="3" id="KW-1185">Reference proteome</keyword>
<dbReference type="AlphaFoldDB" id="A0AA36HBF7"/>